<comment type="caution">
    <text evidence="2">The sequence shown here is derived from an EMBL/GenBank/DDBJ whole genome shotgun (WGS) entry which is preliminary data.</text>
</comment>
<dbReference type="AlphaFoldDB" id="A0ABD3EAR8"/>
<sequence>MEENNMERYLHQAVELSSDVDSIIDRFSEKLSNLENLLSCFLAEEHVIVANDFESDEISEELIEKALTFDLLSAMLSFELREVDDLMGRFQDRIVDALRKISCENSSELLKIQRRLDGSEELLKQSRDRVLEMKIELDQLCRTSFRA</sequence>
<evidence type="ECO:0000313" key="2">
    <source>
        <dbReference type="EMBL" id="KAL3651438.1"/>
    </source>
</evidence>
<feature type="domain" description="WIT1/2 N-terminal helical bundle" evidence="1">
    <location>
        <begin position="11"/>
        <end position="144"/>
    </location>
</feature>
<dbReference type="Proteomes" id="UP001632038">
    <property type="component" value="Unassembled WGS sequence"/>
</dbReference>
<dbReference type="PANTHER" id="PTHR35705">
    <property type="entry name" value="WPP DOMAIN-INTERACTING TAIL-ANCHORED PROTEIN 1"/>
    <property type="match status" value="1"/>
</dbReference>
<reference evidence="3" key="1">
    <citation type="journal article" date="2024" name="IScience">
        <title>Strigolactones Initiate the Formation of Haustorium-like Structures in Castilleja.</title>
        <authorList>
            <person name="Buerger M."/>
            <person name="Peterson D."/>
            <person name="Chory J."/>
        </authorList>
    </citation>
    <scope>NUCLEOTIDE SEQUENCE [LARGE SCALE GENOMIC DNA]</scope>
</reference>
<accession>A0ABD3EAR8</accession>
<dbReference type="EMBL" id="JAVIJP010000006">
    <property type="protein sequence ID" value="KAL3651438.1"/>
    <property type="molecule type" value="Genomic_DNA"/>
</dbReference>
<proteinExistence type="predicted"/>
<protein>
    <recommendedName>
        <fullName evidence="1">WIT1/2 N-terminal helical bundle domain-containing protein</fullName>
    </recommendedName>
</protein>
<dbReference type="InterPro" id="IPR058610">
    <property type="entry name" value="WIT1_2_N"/>
</dbReference>
<evidence type="ECO:0000313" key="3">
    <source>
        <dbReference type="Proteomes" id="UP001632038"/>
    </source>
</evidence>
<dbReference type="InterPro" id="IPR039976">
    <property type="entry name" value="WIT1/WIT2"/>
</dbReference>
<keyword evidence="3" id="KW-1185">Reference proteome</keyword>
<organism evidence="2 3">
    <name type="scientific">Castilleja foliolosa</name>
    <dbReference type="NCBI Taxonomy" id="1961234"/>
    <lineage>
        <taxon>Eukaryota</taxon>
        <taxon>Viridiplantae</taxon>
        <taxon>Streptophyta</taxon>
        <taxon>Embryophyta</taxon>
        <taxon>Tracheophyta</taxon>
        <taxon>Spermatophyta</taxon>
        <taxon>Magnoliopsida</taxon>
        <taxon>eudicotyledons</taxon>
        <taxon>Gunneridae</taxon>
        <taxon>Pentapetalae</taxon>
        <taxon>asterids</taxon>
        <taxon>lamiids</taxon>
        <taxon>Lamiales</taxon>
        <taxon>Orobanchaceae</taxon>
        <taxon>Pedicularideae</taxon>
        <taxon>Castillejinae</taxon>
        <taxon>Castilleja</taxon>
    </lineage>
</organism>
<name>A0ABD3EAR8_9LAMI</name>
<gene>
    <name evidence="2" type="ORF">CASFOL_004440</name>
</gene>
<evidence type="ECO:0000259" key="1">
    <source>
        <dbReference type="Pfam" id="PF26581"/>
    </source>
</evidence>
<dbReference type="Pfam" id="PF26581">
    <property type="entry name" value="WIT1_2_N"/>
    <property type="match status" value="1"/>
</dbReference>
<dbReference type="PANTHER" id="PTHR35705:SF2">
    <property type="entry name" value="WPP DOMAIN-INTERACTING TAIL-ANCHORED PROTEIN 2"/>
    <property type="match status" value="1"/>
</dbReference>